<feature type="region of interest" description="Disordered" evidence="1">
    <location>
        <begin position="28"/>
        <end position="207"/>
    </location>
</feature>
<accession>A0A1E3KE73</accession>
<protein>
    <submittedName>
        <fullName evidence="2">Uncharacterized protein</fullName>
    </submittedName>
</protein>
<dbReference type="AlphaFoldDB" id="A0A1E3KE73"/>
<feature type="compositionally biased region" description="Polar residues" evidence="1">
    <location>
        <begin position="69"/>
        <end position="80"/>
    </location>
</feature>
<organism evidence="2 3">
    <name type="scientific">Cryptococcus amylolentus CBS 6273</name>
    <dbReference type="NCBI Taxonomy" id="1296118"/>
    <lineage>
        <taxon>Eukaryota</taxon>
        <taxon>Fungi</taxon>
        <taxon>Dikarya</taxon>
        <taxon>Basidiomycota</taxon>
        <taxon>Agaricomycotina</taxon>
        <taxon>Tremellomycetes</taxon>
        <taxon>Tremellales</taxon>
        <taxon>Cryptococcaceae</taxon>
        <taxon>Cryptococcus</taxon>
    </lineage>
</organism>
<sequence>MFRSKKNQRSPSEEQSYLDAVFAKLGKGRILGEDSIRPTTTATTPAPTPASPTTQRHPTTPTRPATARGNHTPQATSQSQLRHRLFSTLPPWAQHPVQTSFHYPNRAHPTAVPVPVSSLAPRQKGPGSRHAHVSFAPSTRPEPPSVVTPAKEGSGTGTKEGEREGRRHRSATIPGTTRPAGVPAPGEVRTHHRATSHDRGDKVKKAG</sequence>
<evidence type="ECO:0000313" key="3">
    <source>
        <dbReference type="Proteomes" id="UP000095149"/>
    </source>
</evidence>
<dbReference type="Proteomes" id="UP000095149">
    <property type="component" value="Unassembled WGS sequence"/>
</dbReference>
<feature type="compositionally biased region" description="Basic and acidic residues" evidence="1">
    <location>
        <begin position="195"/>
        <end position="207"/>
    </location>
</feature>
<reference evidence="2 3" key="1">
    <citation type="submission" date="2016-06" db="EMBL/GenBank/DDBJ databases">
        <title>Evolution of pathogenesis and genome organization in the Tremellales.</title>
        <authorList>
            <person name="Cuomo C."/>
            <person name="Litvintseva A."/>
            <person name="Heitman J."/>
            <person name="Chen Y."/>
            <person name="Sun S."/>
            <person name="Springer D."/>
            <person name="Dromer F."/>
            <person name="Young S."/>
            <person name="Zeng Q."/>
            <person name="Chapman S."/>
            <person name="Gujja S."/>
            <person name="Saif S."/>
            <person name="Birren B."/>
        </authorList>
    </citation>
    <scope>NUCLEOTIDE SEQUENCE [LARGE SCALE GENOMIC DNA]</scope>
    <source>
        <strain evidence="2 3">CBS 6273</strain>
    </source>
</reference>
<gene>
    <name evidence="2" type="ORF">I350_00170</name>
</gene>
<comment type="caution">
    <text evidence="2">The sequence shown here is derived from an EMBL/GenBank/DDBJ whole genome shotgun (WGS) entry which is preliminary data.</text>
</comment>
<evidence type="ECO:0000256" key="1">
    <source>
        <dbReference type="SAM" id="MobiDB-lite"/>
    </source>
</evidence>
<name>A0A1E3KE73_9TREE</name>
<proteinExistence type="predicted"/>
<dbReference type="EMBL" id="MEKH01000001">
    <property type="protein sequence ID" value="ODO11391.1"/>
    <property type="molecule type" value="Genomic_DNA"/>
</dbReference>
<feature type="compositionally biased region" description="Low complexity" evidence="1">
    <location>
        <begin position="38"/>
        <end position="68"/>
    </location>
</feature>
<evidence type="ECO:0000313" key="2">
    <source>
        <dbReference type="EMBL" id="ODO11391.1"/>
    </source>
</evidence>